<evidence type="ECO:0000313" key="1">
    <source>
        <dbReference type="EMBL" id="RGV24939.1"/>
    </source>
</evidence>
<dbReference type="Proteomes" id="UP000283426">
    <property type="component" value="Unassembled WGS sequence"/>
</dbReference>
<accession>A0A412WCK7</accession>
<reference evidence="1 2" key="1">
    <citation type="submission" date="2018-08" db="EMBL/GenBank/DDBJ databases">
        <title>A genome reference for cultivated species of the human gut microbiota.</title>
        <authorList>
            <person name="Zou Y."/>
            <person name="Xue W."/>
            <person name="Luo G."/>
        </authorList>
    </citation>
    <scope>NUCLEOTIDE SEQUENCE [LARGE SCALE GENOMIC DNA]</scope>
    <source>
        <strain evidence="1 2">AF14-6AC</strain>
    </source>
</reference>
<name>A0A412WCK7_9BACT</name>
<protein>
    <submittedName>
        <fullName evidence="1">Uncharacterized protein</fullName>
    </submittedName>
</protein>
<comment type="caution">
    <text evidence="1">The sequence shown here is derived from an EMBL/GenBank/DDBJ whole genome shotgun (WGS) entry which is preliminary data.</text>
</comment>
<evidence type="ECO:0000313" key="2">
    <source>
        <dbReference type="Proteomes" id="UP000283426"/>
    </source>
</evidence>
<sequence>MIIARLSEIWKEYQGKLDSKKLNEILDRGICYSEVKHESPILVTGINPSFRLGDVACYKPVTTFNYQWLVKNGNDRYFHAINELFPQDWQPMVEYLDILNFRETDQNTVLEFCKDTKGLEFIAQNLRLNQLIIEQVIRPRLIVVKNRSSWGLWGKNATSDQNIWMGYQFELEESLDCGDLCHIKGLIDHPDRVSYDCLLETNLKGTLVLFTYHSRVGKDPSKELIQELCTRL</sequence>
<gene>
    <name evidence="1" type="ORF">DWW24_12370</name>
</gene>
<organism evidence="1 2">
    <name type="scientific">Odoribacter splanchnicus</name>
    <dbReference type="NCBI Taxonomy" id="28118"/>
    <lineage>
        <taxon>Bacteria</taxon>
        <taxon>Pseudomonadati</taxon>
        <taxon>Bacteroidota</taxon>
        <taxon>Bacteroidia</taxon>
        <taxon>Bacteroidales</taxon>
        <taxon>Odoribacteraceae</taxon>
        <taxon>Odoribacter</taxon>
    </lineage>
</organism>
<dbReference type="RefSeq" id="WP_118108235.1">
    <property type="nucleotide sequence ID" value="NZ_JABWDG010000020.1"/>
</dbReference>
<dbReference type="AlphaFoldDB" id="A0A412WCK7"/>
<dbReference type="EMBL" id="QRYW01000025">
    <property type="protein sequence ID" value="RGV24939.1"/>
    <property type="molecule type" value="Genomic_DNA"/>
</dbReference>
<proteinExistence type="predicted"/>